<evidence type="ECO:0000313" key="2">
    <source>
        <dbReference type="Proteomes" id="UP001595681"/>
    </source>
</evidence>
<proteinExistence type="predicted"/>
<keyword evidence="2" id="KW-1185">Reference proteome</keyword>
<gene>
    <name evidence="1" type="ORF">ACFOKF_00165</name>
</gene>
<accession>A0ABV7NB14</accession>
<name>A0ABV7NB14_9SPHN</name>
<organism evidence="1 2">
    <name type="scientific">Sphingobium rhizovicinum</name>
    <dbReference type="NCBI Taxonomy" id="432308"/>
    <lineage>
        <taxon>Bacteria</taxon>
        <taxon>Pseudomonadati</taxon>
        <taxon>Pseudomonadota</taxon>
        <taxon>Alphaproteobacteria</taxon>
        <taxon>Sphingomonadales</taxon>
        <taxon>Sphingomonadaceae</taxon>
        <taxon>Sphingobium</taxon>
    </lineage>
</organism>
<dbReference type="EMBL" id="JBHRVU010000002">
    <property type="protein sequence ID" value="MFC3439640.1"/>
    <property type="molecule type" value="Genomic_DNA"/>
</dbReference>
<dbReference type="InterPro" id="IPR024524">
    <property type="entry name" value="DUF3800"/>
</dbReference>
<evidence type="ECO:0000313" key="1">
    <source>
        <dbReference type="EMBL" id="MFC3439640.1"/>
    </source>
</evidence>
<reference evidence="2" key="1">
    <citation type="journal article" date="2019" name="Int. J. Syst. Evol. Microbiol.">
        <title>The Global Catalogue of Microorganisms (GCM) 10K type strain sequencing project: providing services to taxonomists for standard genome sequencing and annotation.</title>
        <authorList>
            <consortium name="The Broad Institute Genomics Platform"/>
            <consortium name="The Broad Institute Genome Sequencing Center for Infectious Disease"/>
            <person name="Wu L."/>
            <person name="Ma J."/>
        </authorList>
    </citation>
    <scope>NUCLEOTIDE SEQUENCE [LARGE SCALE GENOMIC DNA]</scope>
    <source>
        <strain evidence="2">CCM 7491</strain>
    </source>
</reference>
<sequence>MAHLTRGSSPSWDETPARWLGRRAAPIEPCRQGRARICCLGIVAALASARVCRLLSVVLSIEAVDAGLPTHDAGRNARATMSWTLFIDESGQDQRHSPYEVLAGIAIEDRRVWPLIRDLSDAQQHIFGMRLFEAYGREAKAQKLLDRKTFKHAAQLDAFEHAERTQLSRANC</sequence>
<comment type="caution">
    <text evidence="1">The sequence shown here is derived from an EMBL/GenBank/DDBJ whole genome shotgun (WGS) entry which is preliminary data.</text>
</comment>
<dbReference type="Pfam" id="PF12686">
    <property type="entry name" value="DUF3800"/>
    <property type="match status" value="1"/>
</dbReference>
<dbReference type="Proteomes" id="UP001595681">
    <property type="component" value="Unassembled WGS sequence"/>
</dbReference>
<dbReference type="RefSeq" id="WP_380792220.1">
    <property type="nucleotide sequence ID" value="NZ_JBHRVU010000002.1"/>
</dbReference>
<protein>
    <submittedName>
        <fullName evidence="1">DUF3800 domain-containing protein</fullName>
    </submittedName>
</protein>